<feature type="transmembrane region" description="Helical" evidence="8">
    <location>
        <begin position="205"/>
        <end position="224"/>
    </location>
</feature>
<name>A0A7J5BAB7_9MICO</name>
<evidence type="ECO:0000313" key="9">
    <source>
        <dbReference type="EMBL" id="KAB1642773.1"/>
    </source>
</evidence>
<feature type="transmembrane region" description="Helical" evidence="8">
    <location>
        <begin position="77"/>
        <end position="95"/>
    </location>
</feature>
<comment type="similarity">
    <text evidence="2">Belongs to the binding-protein-dependent transport system permease family. FecCD subfamily.</text>
</comment>
<sequence>MSRRYLVARVGDFSMRLPRRGLIATLGIALAALAGAFAMLLIGDYPMSPAQVFGSLLGVGEDALASYFVTELRLPRAITALAVGAALGLSGGIFQSISNNPLGSPDVIGFTTGSATGALIAIIVIGGGPATTASGALIGGFATAIVVYLLAWRQGLTGTRLVLVGIGTAAVLSGLNSLLITRASLDAAQTAAQWLAGSLNASTSVEAWLVTGCLGVLVPSALVLGRPLRMLTFGDDIAIGAGVATERVRLWLVVIGVCLVSVATAAAGPIAFVALAAPQLAARLSRAEIGLGSSALMGAFLVVASDIVAQRLFAPTQLPVGVVTGALGGIYLIWLLAMQWRRRTA</sequence>
<dbReference type="PANTHER" id="PTHR30472">
    <property type="entry name" value="FERRIC ENTEROBACTIN TRANSPORT SYSTEM PERMEASE PROTEIN"/>
    <property type="match status" value="1"/>
</dbReference>
<evidence type="ECO:0000313" key="10">
    <source>
        <dbReference type="Proteomes" id="UP000433493"/>
    </source>
</evidence>
<evidence type="ECO:0000256" key="2">
    <source>
        <dbReference type="ARBA" id="ARBA00007935"/>
    </source>
</evidence>
<evidence type="ECO:0000256" key="1">
    <source>
        <dbReference type="ARBA" id="ARBA00004651"/>
    </source>
</evidence>
<feature type="transmembrane region" description="Helical" evidence="8">
    <location>
        <begin position="163"/>
        <end position="185"/>
    </location>
</feature>
<keyword evidence="10" id="KW-1185">Reference proteome</keyword>
<keyword evidence="6 8" id="KW-1133">Transmembrane helix</keyword>
<reference evidence="9 10" key="1">
    <citation type="submission" date="2019-09" db="EMBL/GenBank/DDBJ databases">
        <title>Phylogeny of genus Pseudoclavibacter and closely related genus.</title>
        <authorList>
            <person name="Li Y."/>
        </authorList>
    </citation>
    <scope>NUCLEOTIDE SEQUENCE [LARGE SCALE GENOMIC DNA]</scope>
    <source>
        <strain evidence="9 10">KCTC 13959</strain>
    </source>
</reference>
<feature type="transmembrane region" description="Helical" evidence="8">
    <location>
        <begin position="250"/>
        <end position="277"/>
    </location>
</feature>
<dbReference type="GO" id="GO:0033214">
    <property type="term" value="P:siderophore-iron import into cell"/>
    <property type="evidence" value="ECO:0007669"/>
    <property type="project" value="TreeGrafter"/>
</dbReference>
<dbReference type="GO" id="GO:0005886">
    <property type="term" value="C:plasma membrane"/>
    <property type="evidence" value="ECO:0007669"/>
    <property type="project" value="UniProtKB-SubCell"/>
</dbReference>
<dbReference type="Gene3D" id="1.10.3470.10">
    <property type="entry name" value="ABC transporter involved in vitamin B12 uptake, BtuC"/>
    <property type="match status" value="1"/>
</dbReference>
<evidence type="ECO:0000256" key="5">
    <source>
        <dbReference type="ARBA" id="ARBA00022692"/>
    </source>
</evidence>
<comment type="subcellular location">
    <subcellularLocation>
        <location evidence="1">Cell membrane</location>
        <topology evidence="1">Multi-pass membrane protein</topology>
    </subcellularLocation>
</comment>
<evidence type="ECO:0000256" key="8">
    <source>
        <dbReference type="SAM" id="Phobius"/>
    </source>
</evidence>
<dbReference type="CDD" id="cd06550">
    <property type="entry name" value="TM_ABC_iron-siderophores_like"/>
    <property type="match status" value="1"/>
</dbReference>
<dbReference type="EMBL" id="WBKB01000005">
    <property type="protein sequence ID" value="KAB1642773.1"/>
    <property type="molecule type" value="Genomic_DNA"/>
</dbReference>
<organism evidence="9 10">
    <name type="scientific">Gulosibacter chungangensis</name>
    <dbReference type="NCBI Taxonomy" id="979746"/>
    <lineage>
        <taxon>Bacteria</taxon>
        <taxon>Bacillati</taxon>
        <taxon>Actinomycetota</taxon>
        <taxon>Actinomycetes</taxon>
        <taxon>Micrococcales</taxon>
        <taxon>Microbacteriaceae</taxon>
        <taxon>Gulosibacter</taxon>
    </lineage>
</organism>
<gene>
    <name evidence="9" type="ORF">F8O05_09865</name>
</gene>
<feature type="transmembrane region" description="Helical" evidence="8">
    <location>
        <begin position="133"/>
        <end position="151"/>
    </location>
</feature>
<keyword evidence="5 8" id="KW-0812">Transmembrane</keyword>
<dbReference type="OrthoDB" id="4455417at2"/>
<dbReference type="PANTHER" id="PTHR30472:SF24">
    <property type="entry name" value="FERRIC ENTEROBACTIN TRANSPORT SYSTEM PERMEASE PROTEIN FEPG"/>
    <property type="match status" value="1"/>
</dbReference>
<keyword evidence="7 8" id="KW-0472">Membrane</keyword>
<feature type="transmembrane region" description="Helical" evidence="8">
    <location>
        <begin position="21"/>
        <end position="42"/>
    </location>
</feature>
<dbReference type="InterPro" id="IPR000522">
    <property type="entry name" value="ABC_transptr_permease_BtuC"/>
</dbReference>
<feature type="transmembrane region" description="Helical" evidence="8">
    <location>
        <begin position="320"/>
        <end position="340"/>
    </location>
</feature>
<dbReference type="SUPFAM" id="SSF81345">
    <property type="entry name" value="ABC transporter involved in vitamin B12 uptake, BtuC"/>
    <property type="match status" value="1"/>
</dbReference>
<dbReference type="GO" id="GO:0022857">
    <property type="term" value="F:transmembrane transporter activity"/>
    <property type="evidence" value="ECO:0007669"/>
    <property type="project" value="InterPro"/>
</dbReference>
<keyword evidence="3" id="KW-0813">Transport</keyword>
<accession>A0A7J5BAB7</accession>
<protein>
    <submittedName>
        <fullName evidence="9">Iron chelate uptake ABC transporter family permease subunit</fullName>
    </submittedName>
</protein>
<dbReference type="AlphaFoldDB" id="A0A7J5BAB7"/>
<comment type="caution">
    <text evidence="9">The sequence shown here is derived from an EMBL/GenBank/DDBJ whole genome shotgun (WGS) entry which is preliminary data.</text>
</comment>
<evidence type="ECO:0000256" key="3">
    <source>
        <dbReference type="ARBA" id="ARBA00022448"/>
    </source>
</evidence>
<evidence type="ECO:0000256" key="6">
    <source>
        <dbReference type="ARBA" id="ARBA00022989"/>
    </source>
</evidence>
<evidence type="ECO:0000256" key="7">
    <source>
        <dbReference type="ARBA" id="ARBA00023136"/>
    </source>
</evidence>
<evidence type="ECO:0000256" key="4">
    <source>
        <dbReference type="ARBA" id="ARBA00022475"/>
    </source>
</evidence>
<keyword evidence="4" id="KW-1003">Cell membrane</keyword>
<feature type="transmembrane region" description="Helical" evidence="8">
    <location>
        <begin position="107"/>
        <end position="127"/>
    </location>
</feature>
<dbReference type="Pfam" id="PF01032">
    <property type="entry name" value="FecCD"/>
    <property type="match status" value="1"/>
</dbReference>
<dbReference type="Proteomes" id="UP000433493">
    <property type="component" value="Unassembled WGS sequence"/>
</dbReference>
<proteinExistence type="inferred from homology"/>
<dbReference type="InterPro" id="IPR037294">
    <property type="entry name" value="ABC_BtuC-like"/>
</dbReference>